<protein>
    <submittedName>
        <fullName evidence="4">TetR family transcriptional regulator</fullName>
    </submittedName>
</protein>
<evidence type="ECO:0000313" key="4">
    <source>
        <dbReference type="EMBL" id="MST71267.1"/>
    </source>
</evidence>
<evidence type="ECO:0000259" key="3">
    <source>
        <dbReference type="PROSITE" id="PS50977"/>
    </source>
</evidence>
<dbReference type="PANTHER" id="PTHR43479:SF7">
    <property type="entry name" value="TETR-FAMILY TRANSCRIPTIONAL REGULATOR"/>
    <property type="match status" value="1"/>
</dbReference>
<comment type="caution">
    <text evidence="4">The sequence shown here is derived from an EMBL/GenBank/DDBJ whole genome shotgun (WGS) entry which is preliminary data.</text>
</comment>
<dbReference type="RefSeq" id="WP_154554831.1">
    <property type="nucleotide sequence ID" value="NZ_VUNA01000018.1"/>
</dbReference>
<dbReference type="GO" id="GO:0003677">
    <property type="term" value="F:DNA binding"/>
    <property type="evidence" value="ECO:0007669"/>
    <property type="project" value="UniProtKB-UniRule"/>
</dbReference>
<proteinExistence type="predicted"/>
<dbReference type="Gene3D" id="1.10.357.10">
    <property type="entry name" value="Tetracycline Repressor, domain 2"/>
    <property type="match status" value="1"/>
</dbReference>
<gene>
    <name evidence="4" type="ORF">FYJ65_08110</name>
</gene>
<dbReference type="PROSITE" id="PS50977">
    <property type="entry name" value="HTH_TETR_2"/>
    <property type="match status" value="1"/>
</dbReference>
<dbReference type="InterPro" id="IPR009057">
    <property type="entry name" value="Homeodomain-like_sf"/>
</dbReference>
<keyword evidence="5" id="KW-1185">Reference proteome</keyword>
<dbReference type="PANTHER" id="PTHR43479">
    <property type="entry name" value="ACREF/ENVCD OPERON REPRESSOR-RELATED"/>
    <property type="match status" value="1"/>
</dbReference>
<evidence type="ECO:0000313" key="5">
    <source>
        <dbReference type="Proteomes" id="UP000469424"/>
    </source>
</evidence>
<evidence type="ECO:0000256" key="1">
    <source>
        <dbReference type="ARBA" id="ARBA00023125"/>
    </source>
</evidence>
<organism evidence="4 5">
    <name type="scientific">Mogibacterium kristiansenii</name>
    <dbReference type="NCBI Taxonomy" id="2606708"/>
    <lineage>
        <taxon>Bacteria</taxon>
        <taxon>Bacillati</taxon>
        <taxon>Bacillota</taxon>
        <taxon>Clostridia</taxon>
        <taxon>Peptostreptococcales</taxon>
        <taxon>Anaerovoracaceae</taxon>
        <taxon>Mogibacterium</taxon>
    </lineage>
</organism>
<reference evidence="4 5" key="1">
    <citation type="submission" date="2019-08" db="EMBL/GenBank/DDBJ databases">
        <title>In-depth cultivation of the pig gut microbiome towards novel bacterial diversity and tailored functional studies.</title>
        <authorList>
            <person name="Wylensek D."/>
            <person name="Hitch T.C.A."/>
            <person name="Clavel T."/>
        </authorList>
    </citation>
    <scope>NUCLEOTIDE SEQUENCE [LARGE SCALE GENOMIC DNA]</scope>
    <source>
        <strain evidence="4 5">WCA-MUC-591-APC-4B</strain>
    </source>
</reference>
<feature type="domain" description="HTH tetR-type" evidence="3">
    <location>
        <begin position="2"/>
        <end position="62"/>
    </location>
</feature>
<sequence>MIRTKEIIRDAFWELLEEKPYNKITVQDIVNRCQVNRNTFYYHFQNIPALMEESVKEWMEDVIHRYGNLESPAYCLTYIAGECMKRKNAFLHLFRSAQKDVFLFSLNKMACGVVKAYVDEEEEYKGSSSEEKERVIRCYKCLFVGIILDWLEENASFDLPEFCEEICRTLAESAPHMMGRYPNE</sequence>
<name>A0A6N7X6Z7_9FIRM</name>
<dbReference type="InterPro" id="IPR039532">
    <property type="entry name" value="TetR_C_Firmicutes"/>
</dbReference>
<accession>A0A6N7X6Z7</accession>
<dbReference type="InterPro" id="IPR001647">
    <property type="entry name" value="HTH_TetR"/>
</dbReference>
<dbReference type="Pfam" id="PF14278">
    <property type="entry name" value="TetR_C_8"/>
    <property type="match status" value="1"/>
</dbReference>
<dbReference type="EMBL" id="VUNA01000018">
    <property type="protein sequence ID" value="MST71267.1"/>
    <property type="molecule type" value="Genomic_DNA"/>
</dbReference>
<feature type="DNA-binding region" description="H-T-H motif" evidence="2">
    <location>
        <begin position="25"/>
        <end position="44"/>
    </location>
</feature>
<dbReference type="AlphaFoldDB" id="A0A6N7X6Z7"/>
<dbReference type="SUPFAM" id="SSF46689">
    <property type="entry name" value="Homeodomain-like"/>
    <property type="match status" value="1"/>
</dbReference>
<evidence type="ECO:0000256" key="2">
    <source>
        <dbReference type="PROSITE-ProRule" id="PRU00335"/>
    </source>
</evidence>
<dbReference type="InterPro" id="IPR050624">
    <property type="entry name" value="HTH-type_Tx_Regulator"/>
</dbReference>
<dbReference type="Proteomes" id="UP000469424">
    <property type="component" value="Unassembled WGS sequence"/>
</dbReference>
<keyword evidence="1 2" id="KW-0238">DNA-binding</keyword>
<dbReference type="Pfam" id="PF00440">
    <property type="entry name" value="TetR_N"/>
    <property type="match status" value="1"/>
</dbReference>